<feature type="compositionally biased region" description="Low complexity" evidence="5">
    <location>
        <begin position="330"/>
        <end position="346"/>
    </location>
</feature>
<gene>
    <name evidence="9" type="ORF">LKD32_09780</name>
</gene>
<dbReference type="EMBL" id="JAJEPU010000027">
    <property type="protein sequence ID" value="MCC2165160.1"/>
    <property type="molecule type" value="Genomic_DNA"/>
</dbReference>
<evidence type="ECO:0000256" key="6">
    <source>
        <dbReference type="SAM" id="SignalP"/>
    </source>
</evidence>
<comment type="similarity">
    <text evidence="1">Belongs to the peptidase C40 family.</text>
</comment>
<dbReference type="Pfam" id="PF00877">
    <property type="entry name" value="NLPC_P60"/>
    <property type="match status" value="1"/>
</dbReference>
<reference evidence="9" key="1">
    <citation type="submission" date="2021-10" db="EMBL/GenBank/DDBJ databases">
        <title>Anaerobic single-cell dispensing facilitates the cultivation of human gut bacteria.</title>
        <authorList>
            <person name="Afrizal A."/>
        </authorList>
    </citation>
    <scope>NUCLEOTIDE SEQUENCE</scope>
    <source>
        <strain evidence="9">CLA-AA-H274</strain>
    </source>
</reference>
<dbReference type="SMART" id="SM00287">
    <property type="entry name" value="SH3b"/>
    <property type="match status" value="2"/>
</dbReference>
<dbReference type="InterPro" id="IPR003646">
    <property type="entry name" value="SH3-like_bac-type"/>
</dbReference>
<sequence>MKKTIRMLTLSCVCAMTLGVIPAYADVQKSPHTVSVVASQGNYENIAVSQVSDYVNIRENPNTDSTIVGKIYNNCAATILETVEGEGGKWYRIQSGAVTGYIKAQYFVTGDSAEQLARTIRREFVTISADGLRLRAEPNLTSTTLTLLSQGAEYIVVDDEGDFFKVEIDEDLVGYISKNYCTARVEFDQAVTLQEEKEKKAEEEKRKQEADSAIAQLEEVRRVEAKEEAEESQTGNNGTTIAPNPSGAESSTNGSTPTTSNSSSENPDNGATIIATKPDEVDTTAPAQNNSNSSSGTSIASGPLTGTTGSTGSTNSGTSTKPSATVVQPSNTTTSSGTTTAGTSDSKNSATIKGSGGPGSTAVVTATRTAIVAYAKQFLGNKYVYGGTSLTTGADCSGFTQAIFAHFGITTGRTSRDQAQNVKTIPISSVQPGDLLFYGSGSTITHVAIYIGDGKVIHSSNSRTGVIISPYNYRTPSKAGTFLN</sequence>
<dbReference type="GO" id="GO:0006508">
    <property type="term" value="P:proteolysis"/>
    <property type="evidence" value="ECO:0007669"/>
    <property type="project" value="UniProtKB-KW"/>
</dbReference>
<feature type="region of interest" description="Disordered" evidence="5">
    <location>
        <begin position="218"/>
        <end position="360"/>
    </location>
</feature>
<feature type="domain" description="SH3b" evidence="7">
    <location>
        <begin position="44"/>
        <end position="111"/>
    </location>
</feature>
<feature type="compositionally biased region" description="Low complexity" evidence="5">
    <location>
        <begin position="249"/>
        <end position="269"/>
    </location>
</feature>
<feature type="compositionally biased region" description="Polar residues" evidence="5">
    <location>
        <begin position="232"/>
        <end position="243"/>
    </location>
</feature>
<evidence type="ECO:0000256" key="5">
    <source>
        <dbReference type="SAM" id="MobiDB-lite"/>
    </source>
</evidence>
<feature type="compositionally biased region" description="Low complexity" evidence="5">
    <location>
        <begin position="305"/>
        <end position="320"/>
    </location>
</feature>
<keyword evidence="6" id="KW-0732">Signal</keyword>
<dbReference type="Gene3D" id="3.90.1720.10">
    <property type="entry name" value="endopeptidase domain like (from Nostoc punctiforme)"/>
    <property type="match status" value="1"/>
</dbReference>
<evidence type="ECO:0000256" key="1">
    <source>
        <dbReference type="ARBA" id="ARBA00007074"/>
    </source>
</evidence>
<evidence type="ECO:0000313" key="9">
    <source>
        <dbReference type="EMBL" id="MCC2165160.1"/>
    </source>
</evidence>
<dbReference type="PANTHER" id="PTHR47053:SF1">
    <property type="entry name" value="MUREIN DD-ENDOPEPTIDASE MEPH-RELATED"/>
    <property type="match status" value="1"/>
</dbReference>
<dbReference type="SUPFAM" id="SSF54001">
    <property type="entry name" value="Cysteine proteinases"/>
    <property type="match status" value="1"/>
</dbReference>
<dbReference type="PROSITE" id="PS51781">
    <property type="entry name" value="SH3B"/>
    <property type="match status" value="1"/>
</dbReference>
<dbReference type="AlphaFoldDB" id="A0AAE3AR62"/>
<feature type="chain" id="PRO_5042069424" evidence="6">
    <location>
        <begin position="26"/>
        <end position="484"/>
    </location>
</feature>
<evidence type="ECO:0000256" key="4">
    <source>
        <dbReference type="ARBA" id="ARBA00022807"/>
    </source>
</evidence>
<name>A0AAE3AR62_9FIRM</name>
<dbReference type="Gene3D" id="2.30.30.40">
    <property type="entry name" value="SH3 Domains"/>
    <property type="match status" value="2"/>
</dbReference>
<dbReference type="RefSeq" id="WP_308451546.1">
    <property type="nucleotide sequence ID" value="NZ_JAJEPU010000027.1"/>
</dbReference>
<evidence type="ECO:0000313" key="10">
    <source>
        <dbReference type="Proteomes" id="UP001198962"/>
    </source>
</evidence>
<evidence type="ECO:0000256" key="2">
    <source>
        <dbReference type="ARBA" id="ARBA00022670"/>
    </source>
</evidence>
<dbReference type="InterPro" id="IPR051202">
    <property type="entry name" value="Peptidase_C40"/>
</dbReference>
<dbReference type="Proteomes" id="UP001198962">
    <property type="component" value="Unassembled WGS sequence"/>
</dbReference>
<dbReference type="GO" id="GO:0008234">
    <property type="term" value="F:cysteine-type peptidase activity"/>
    <property type="evidence" value="ECO:0007669"/>
    <property type="project" value="UniProtKB-KW"/>
</dbReference>
<keyword evidence="4" id="KW-0788">Thiol protease</keyword>
<protein>
    <submittedName>
        <fullName evidence="9">C40 family peptidase</fullName>
    </submittedName>
</protein>
<evidence type="ECO:0000259" key="7">
    <source>
        <dbReference type="PROSITE" id="PS51781"/>
    </source>
</evidence>
<dbReference type="Pfam" id="PF08239">
    <property type="entry name" value="SH3_3"/>
    <property type="match status" value="2"/>
</dbReference>
<dbReference type="PROSITE" id="PS51935">
    <property type="entry name" value="NLPC_P60"/>
    <property type="match status" value="1"/>
</dbReference>
<dbReference type="PANTHER" id="PTHR47053">
    <property type="entry name" value="MUREIN DD-ENDOPEPTIDASE MEPH-RELATED"/>
    <property type="match status" value="1"/>
</dbReference>
<comment type="caution">
    <text evidence="9">The sequence shown here is derived from an EMBL/GenBank/DDBJ whole genome shotgun (WGS) entry which is preliminary data.</text>
</comment>
<feature type="domain" description="NlpC/P60" evidence="8">
    <location>
        <begin position="365"/>
        <end position="484"/>
    </location>
</feature>
<accession>A0AAE3AR62</accession>
<keyword evidence="3" id="KW-0378">Hydrolase</keyword>
<evidence type="ECO:0000256" key="3">
    <source>
        <dbReference type="ARBA" id="ARBA00022801"/>
    </source>
</evidence>
<dbReference type="InterPro" id="IPR038765">
    <property type="entry name" value="Papain-like_cys_pep_sf"/>
</dbReference>
<evidence type="ECO:0000259" key="8">
    <source>
        <dbReference type="PROSITE" id="PS51935"/>
    </source>
</evidence>
<keyword evidence="10" id="KW-1185">Reference proteome</keyword>
<feature type="signal peptide" evidence="6">
    <location>
        <begin position="1"/>
        <end position="25"/>
    </location>
</feature>
<organism evidence="9 10">
    <name type="scientific">Brotaphodocola catenula</name>
    <dbReference type="NCBI Taxonomy" id="2885361"/>
    <lineage>
        <taxon>Bacteria</taxon>
        <taxon>Bacillati</taxon>
        <taxon>Bacillota</taxon>
        <taxon>Clostridia</taxon>
        <taxon>Lachnospirales</taxon>
        <taxon>Lachnospiraceae</taxon>
        <taxon>Brotaphodocola</taxon>
    </lineage>
</organism>
<keyword evidence="2" id="KW-0645">Protease</keyword>
<dbReference type="InterPro" id="IPR000064">
    <property type="entry name" value="NLP_P60_dom"/>
</dbReference>
<proteinExistence type="inferred from homology"/>